<evidence type="ECO:0000313" key="7">
    <source>
        <dbReference type="Proteomes" id="UP000038010"/>
    </source>
</evidence>
<feature type="compositionally biased region" description="Polar residues" evidence="4">
    <location>
        <begin position="139"/>
        <end position="171"/>
    </location>
</feature>
<comment type="similarity">
    <text evidence="1">Belongs to the CNOT2/3/5 family.</text>
</comment>
<dbReference type="VEuPathDB" id="FungiDB:AB675_9502"/>
<organism evidence="6 7">
    <name type="scientific">Cyphellophora attinorum</name>
    <dbReference type="NCBI Taxonomy" id="1664694"/>
    <lineage>
        <taxon>Eukaryota</taxon>
        <taxon>Fungi</taxon>
        <taxon>Dikarya</taxon>
        <taxon>Ascomycota</taxon>
        <taxon>Pezizomycotina</taxon>
        <taxon>Eurotiomycetes</taxon>
        <taxon>Chaetothyriomycetidae</taxon>
        <taxon>Chaetothyriales</taxon>
        <taxon>Cyphellophoraceae</taxon>
        <taxon>Cyphellophora</taxon>
    </lineage>
</organism>
<dbReference type="GO" id="GO:0000289">
    <property type="term" value="P:nuclear-transcribed mRNA poly(A) tail shortening"/>
    <property type="evidence" value="ECO:0007669"/>
    <property type="project" value="UniProtKB-ARBA"/>
</dbReference>
<feature type="domain" description="NOT2/NOT3/NOT5 C-terminal" evidence="5">
    <location>
        <begin position="446"/>
        <end position="577"/>
    </location>
</feature>
<feature type="compositionally biased region" description="Polar residues" evidence="4">
    <location>
        <begin position="360"/>
        <end position="377"/>
    </location>
</feature>
<keyword evidence="2" id="KW-0805">Transcription regulation</keyword>
<evidence type="ECO:0000259" key="5">
    <source>
        <dbReference type="Pfam" id="PF04153"/>
    </source>
</evidence>
<feature type="region of interest" description="Disordered" evidence="4">
    <location>
        <begin position="597"/>
        <end position="648"/>
    </location>
</feature>
<protein>
    <submittedName>
        <fullName evidence="6">General negative regulator of transcription subunit 2</fullName>
    </submittedName>
</protein>
<evidence type="ECO:0000256" key="2">
    <source>
        <dbReference type="ARBA" id="ARBA00023015"/>
    </source>
</evidence>
<evidence type="ECO:0000313" key="6">
    <source>
        <dbReference type="EMBL" id="KPI42496.1"/>
    </source>
</evidence>
<feature type="compositionally biased region" description="Polar residues" evidence="4">
    <location>
        <begin position="198"/>
        <end position="214"/>
    </location>
</feature>
<feature type="compositionally biased region" description="Polar residues" evidence="4">
    <location>
        <begin position="231"/>
        <end position="240"/>
    </location>
</feature>
<dbReference type="PANTHER" id="PTHR23326">
    <property type="entry name" value="CCR4 NOT-RELATED"/>
    <property type="match status" value="1"/>
</dbReference>
<feature type="compositionally biased region" description="Polar residues" evidence="4">
    <location>
        <begin position="606"/>
        <end position="624"/>
    </location>
</feature>
<dbReference type="AlphaFoldDB" id="A0A0N1P0M7"/>
<keyword evidence="3" id="KW-0804">Transcription</keyword>
<dbReference type="OrthoDB" id="25391at2759"/>
<evidence type="ECO:0000256" key="1">
    <source>
        <dbReference type="ARBA" id="ARBA00007682"/>
    </source>
</evidence>
<feature type="compositionally biased region" description="Low complexity" evidence="4">
    <location>
        <begin position="633"/>
        <end position="648"/>
    </location>
</feature>
<dbReference type="STRING" id="1664694.A0A0N1P0M7"/>
<feature type="region of interest" description="Disordered" evidence="4">
    <location>
        <begin position="1"/>
        <end position="25"/>
    </location>
</feature>
<reference evidence="6 7" key="1">
    <citation type="submission" date="2015-06" db="EMBL/GenBank/DDBJ databases">
        <title>Draft genome of the ant-associated black yeast Phialophora attae CBS 131958.</title>
        <authorList>
            <person name="Moreno L.F."/>
            <person name="Stielow B.J."/>
            <person name="de Hoog S."/>
            <person name="Vicente V.A."/>
            <person name="Weiss V.A."/>
            <person name="de Vries M."/>
            <person name="Cruz L.M."/>
            <person name="Souza E.M."/>
        </authorList>
    </citation>
    <scope>NUCLEOTIDE SEQUENCE [LARGE SCALE GENOMIC DNA]</scope>
    <source>
        <strain evidence="6 7">CBS 131958</strain>
    </source>
</reference>
<feature type="compositionally biased region" description="Polar residues" evidence="4">
    <location>
        <begin position="179"/>
        <end position="189"/>
    </location>
</feature>
<dbReference type="GO" id="GO:0030015">
    <property type="term" value="C:CCR4-NOT core complex"/>
    <property type="evidence" value="ECO:0007669"/>
    <property type="project" value="InterPro"/>
</dbReference>
<evidence type="ECO:0000256" key="3">
    <source>
        <dbReference type="ARBA" id="ARBA00023163"/>
    </source>
</evidence>
<proteinExistence type="inferred from homology"/>
<comment type="caution">
    <text evidence="6">The sequence shown here is derived from an EMBL/GenBank/DDBJ whole genome shotgun (WGS) entry which is preliminary data.</text>
</comment>
<dbReference type="EMBL" id="LFJN01000007">
    <property type="protein sequence ID" value="KPI42496.1"/>
    <property type="molecule type" value="Genomic_DNA"/>
</dbReference>
<dbReference type="Proteomes" id="UP000038010">
    <property type="component" value="Unassembled WGS sequence"/>
</dbReference>
<feature type="compositionally biased region" description="Polar residues" evidence="4">
    <location>
        <begin position="302"/>
        <end position="314"/>
    </location>
</feature>
<dbReference type="Pfam" id="PF04153">
    <property type="entry name" value="NOT2_3_5_C"/>
    <property type="match status" value="1"/>
</dbReference>
<dbReference type="InterPro" id="IPR038635">
    <property type="entry name" value="CCR4-NOT_su2/3/5_C_sf"/>
</dbReference>
<evidence type="ECO:0000256" key="4">
    <source>
        <dbReference type="SAM" id="MobiDB-lite"/>
    </source>
</evidence>
<dbReference type="InterPro" id="IPR040168">
    <property type="entry name" value="Not2/3/5"/>
</dbReference>
<accession>A0A0N1P0M7</accession>
<gene>
    <name evidence="6" type="ORF">AB675_9502</name>
</gene>
<sequence length="648" mass="68970">MSSIGSVGRGQSAVDTDAIAHQPRGASVRQQSLAISYLRHHVPWLGESTMDAATLPPGPPSTTYVSDPALSFAENLIRSMQAAVYKGTPTLPLTRSGLKRLQSKVTRLIKRVQSSNLAPGDDRILDLVERMKTAGIWNAQGTAGQRPLSNVTNMNPPSTQPRSTGRAQPSKPTIWGQPGLQTQSNTSARDASIPEGSWAQQAQQALGTRTTPLDFSSSSFPSLNNGGGGPAQTTTPSSAWQGGPPQQSEPPPRRGQQIGGSRTLGSRQPPPGSTADFFPADRSAATMTNGPPGLPGLAPRQSALNDSTDLSRVTSPAGMPQDSRSPIGQHLNGTIGGDRPHADPSPASAQQPSRDPFAPSTHTSTFEAAPTSTTADQTPAALLSTLSEKDKWGMKGYLALAEGSSLTYRSLLRGQDLSALGLNMSQTDSPLLSSYTGPFAIPTLHHQPPLRPLDSEFHTPECYTVKKVAPLSSRINCFSDETLFYMFYSMPRDYIQILVAQELMERKWRYHVHEQMWMMRDEGTTVAAGAGGAQPSTGGGQYTTLENGLSEQGYYIWWDKGLWKKVRRAYTLRYADLDDMPNVGAVQAQAALAQQQQGLGRGGVRNTSGGMNGTLPQTQANNGPANGIPGLDTPTATSATASTAARGF</sequence>
<dbReference type="GeneID" id="28741922"/>
<name>A0A0N1P0M7_9EURO</name>
<feature type="compositionally biased region" description="Low complexity" evidence="4">
    <location>
        <begin position="215"/>
        <end position="224"/>
    </location>
</feature>
<dbReference type="GO" id="GO:0006355">
    <property type="term" value="P:regulation of DNA-templated transcription"/>
    <property type="evidence" value="ECO:0007669"/>
    <property type="project" value="InterPro"/>
</dbReference>
<dbReference type="InterPro" id="IPR007282">
    <property type="entry name" value="NOT2/3/5_C"/>
</dbReference>
<feature type="region of interest" description="Disordered" evidence="4">
    <location>
        <begin position="138"/>
        <end position="378"/>
    </location>
</feature>
<keyword evidence="7" id="KW-1185">Reference proteome</keyword>
<dbReference type="RefSeq" id="XP_018002459.1">
    <property type="nucleotide sequence ID" value="XM_018150042.1"/>
</dbReference>
<dbReference type="Gene3D" id="2.30.30.1020">
    <property type="entry name" value="CCR4-NOT complex subunit 2/3/5, C-terminal domain"/>
    <property type="match status" value="1"/>
</dbReference>